<dbReference type="KEGG" id="amd:AMED_8950"/>
<dbReference type="Gene3D" id="1.20.1260.20">
    <property type="entry name" value="PPE superfamily"/>
    <property type="match status" value="1"/>
</dbReference>
<dbReference type="HOGENOM" id="CLU_682638_0_0_11"/>
<keyword evidence="1" id="KW-0175">Coiled coil</keyword>
<feature type="coiled-coil region" evidence="1">
    <location>
        <begin position="85"/>
        <end position="119"/>
    </location>
</feature>
<feature type="region of interest" description="Disordered" evidence="2">
    <location>
        <begin position="381"/>
        <end position="404"/>
    </location>
</feature>
<dbReference type="PATRIC" id="fig|749927.5.peg.9292"/>
<accession>A0A0H3DIX0</accession>
<dbReference type="EMBL" id="CP002000">
    <property type="protein sequence ID" value="ADJ50641.1"/>
    <property type="molecule type" value="Genomic_DNA"/>
</dbReference>
<sequence length="404" mass="41706">MSARDFPALGFDPAPGDLDGITDLAGKYRAVGGDLTTADDSLRRIVRKQGIWQGEASEAFARRIGPLPDYLDDAAKSMSQAADALEGWAQSLGDLQKRAAELEARAEAAARAAEQARANPDLALANRTFPDQQSLQIAQRLLDNAGRQLQTAIDGCQNVQDAAKQLQQEHTDAASRVAEQLRQAKELAPDEPDVLDKLGDAVGGALADLSATLADGVDEAFNFVQDHAELLAKTSDVIGDIGNALGLAGEFLPDPFKEVAGVVATTFGVAALAGHGAAKLAGADVAGETLIFDGIGAGTSLIGGFLPTGGAAVAKAVGYGAVGAQLQADVGARMIGVDFEGPIGDLLNYWVPKDVGQLAATSSALVVGPAPLVIVAAENAADAGEKADNAPERRRQRAEDEVWN</sequence>
<dbReference type="Pfam" id="PF21725">
    <property type="entry name" value="T7SS_signal"/>
    <property type="match status" value="1"/>
</dbReference>
<gene>
    <name evidence="4" type="ordered locus">AMED_8950</name>
</gene>
<evidence type="ECO:0000256" key="1">
    <source>
        <dbReference type="SAM" id="Coils"/>
    </source>
</evidence>
<evidence type="ECO:0000256" key="2">
    <source>
        <dbReference type="SAM" id="MobiDB-lite"/>
    </source>
</evidence>
<proteinExistence type="predicted"/>
<dbReference type="Proteomes" id="UP000000328">
    <property type="component" value="Chromosome"/>
</dbReference>
<dbReference type="AlphaFoldDB" id="A0A0H3DIX0"/>
<dbReference type="RefSeq" id="WP_013230660.1">
    <property type="nucleotide sequence ID" value="NC_014318.1"/>
</dbReference>
<dbReference type="InterPro" id="IPR038332">
    <property type="entry name" value="PPE_sf"/>
</dbReference>
<dbReference type="SUPFAM" id="SSF57997">
    <property type="entry name" value="Tropomyosin"/>
    <property type="match status" value="1"/>
</dbReference>
<feature type="domain" description="Putative T7SS secretion signal" evidence="3">
    <location>
        <begin position="16"/>
        <end position="192"/>
    </location>
</feature>
<evidence type="ECO:0000313" key="4">
    <source>
        <dbReference type="EMBL" id="ADJ50641.1"/>
    </source>
</evidence>
<dbReference type="GeneID" id="92876550"/>
<feature type="compositionally biased region" description="Basic and acidic residues" evidence="2">
    <location>
        <begin position="383"/>
        <end position="404"/>
    </location>
</feature>
<dbReference type="eggNOG" id="ENOG5032WNQ">
    <property type="taxonomic scope" value="Bacteria"/>
</dbReference>
<feature type="coiled-coil region" evidence="1">
    <location>
        <begin position="149"/>
        <end position="183"/>
    </location>
</feature>
<evidence type="ECO:0000259" key="3">
    <source>
        <dbReference type="Pfam" id="PF21725"/>
    </source>
</evidence>
<dbReference type="OrthoDB" id="4140785at2"/>
<evidence type="ECO:0000313" key="5">
    <source>
        <dbReference type="Proteomes" id="UP000000328"/>
    </source>
</evidence>
<dbReference type="InterPro" id="IPR049082">
    <property type="entry name" value="T7SS_signal"/>
</dbReference>
<reference evidence="4 5" key="1">
    <citation type="journal article" date="2010" name="Cell Res.">
        <title>Complete genome sequence of the rifamycin SV-producing Amycolatopsis mediterranei U32 revealed its genetic characteristics in phylogeny and metabolism.</title>
        <authorList>
            <person name="Zhao W."/>
            <person name="Zhong Y."/>
            <person name="Yuan H."/>
            <person name="Wang J."/>
            <person name="Zheng H."/>
            <person name="Wang Y."/>
            <person name="Cen X."/>
            <person name="Xu F."/>
            <person name="Bai J."/>
            <person name="Han X."/>
            <person name="Lu G."/>
            <person name="Zhu Y."/>
            <person name="Shao Z."/>
            <person name="Yan H."/>
            <person name="Li C."/>
            <person name="Peng N."/>
            <person name="Zhang Z."/>
            <person name="Zhang Y."/>
            <person name="Lin W."/>
            <person name="Fan Y."/>
            <person name="Qin Z."/>
            <person name="Hu Y."/>
            <person name="Zhu B."/>
            <person name="Wang S."/>
            <person name="Ding X."/>
            <person name="Zhao G.P."/>
        </authorList>
    </citation>
    <scope>NUCLEOTIDE SEQUENCE [LARGE SCALE GENOMIC DNA]</scope>
    <source>
        <strain evidence="5">U-32</strain>
    </source>
</reference>
<protein>
    <submittedName>
        <fullName evidence="4">Integral membrane protein</fullName>
    </submittedName>
</protein>
<name>A0A0H3DIX0_AMYMU</name>
<organism evidence="4 5">
    <name type="scientific">Amycolatopsis mediterranei (strain U-32)</name>
    <dbReference type="NCBI Taxonomy" id="749927"/>
    <lineage>
        <taxon>Bacteria</taxon>
        <taxon>Bacillati</taxon>
        <taxon>Actinomycetota</taxon>
        <taxon>Actinomycetes</taxon>
        <taxon>Pseudonocardiales</taxon>
        <taxon>Pseudonocardiaceae</taxon>
        <taxon>Amycolatopsis</taxon>
    </lineage>
</organism>